<organism evidence="18 19">
    <name type="scientific">Geoanaerobacter pelophilus</name>
    <dbReference type="NCBI Taxonomy" id="60036"/>
    <lineage>
        <taxon>Bacteria</taxon>
        <taxon>Pseudomonadati</taxon>
        <taxon>Thermodesulfobacteriota</taxon>
        <taxon>Desulfuromonadia</taxon>
        <taxon>Geobacterales</taxon>
        <taxon>Geobacteraceae</taxon>
        <taxon>Geoanaerobacter</taxon>
    </lineage>
</organism>
<evidence type="ECO:0000259" key="17">
    <source>
        <dbReference type="PROSITE" id="PS50106"/>
    </source>
</evidence>
<feature type="binding site" evidence="15">
    <location>
        <position position="135"/>
    </location>
    <ligand>
        <name>substrate</name>
    </ligand>
</feature>
<evidence type="ECO:0000256" key="7">
    <source>
        <dbReference type="ARBA" id="ARBA00022729"/>
    </source>
</evidence>
<dbReference type="PANTHER" id="PTHR22939">
    <property type="entry name" value="SERINE PROTEASE FAMILY S1C HTRA-RELATED"/>
    <property type="match status" value="1"/>
</dbReference>
<proteinExistence type="inferred from homology"/>
<comment type="similarity">
    <text evidence="3">Belongs to the peptidase S1C family.</text>
</comment>
<sequence>MVTLSLAAALTVVLPVPNATAKFTNPDFVELAKRLTPSVVNISTAKSVAAQRRLGRPFSSPFGSSPFDDFFDRFFDEAPQRQQKQRSLGSGFIISKDGLILTNNHVVDGADEIKVKLNNGKEYKAEIKGRDQKLDLALIKISAEKDLPSAELGESDSIEIGEWVMAIGNPFGLSETVTVGIVSAKGRVIGSGPYDDFIQTDASINPGNSGGPLFNARGEVVGINTAIIAGGQGIGFAIPVNMAKAILPQLKDKGAVTRGWLGVQTQGVTPEIAKSYGLTGEKGALVADIIKDTPAEKAGLKSGDIITEFDGKPVRDPNDLSRTVAATPPGKTVSLKLFRDGSEQSVAVTLERRKDDGSDTAASGAVAQDKLGLSVQELTRDLANSLRLKDAKGVVVSDVKPGGIADEAGIMRGDILLEINDAKIHTVQDYEKTVKQPSKGGYLRFRIRRGDTALIIAMKIDQ</sequence>
<keyword evidence="11" id="KW-0720">Serine protease</keyword>
<keyword evidence="9" id="KW-0574">Periplasm</keyword>
<dbReference type="PRINTS" id="PR00834">
    <property type="entry name" value="PROTEASES2C"/>
</dbReference>
<dbReference type="InterPro" id="IPR041489">
    <property type="entry name" value="PDZ_6"/>
</dbReference>
<keyword evidence="8" id="KW-0677">Repeat</keyword>
<dbReference type="Gene3D" id="2.40.10.120">
    <property type="match status" value="1"/>
</dbReference>
<feature type="chain" id="PRO_5043341251" description="Probable periplasmic serine endoprotease DegP-like" evidence="16">
    <location>
        <begin position="22"/>
        <end position="462"/>
    </location>
</feature>
<evidence type="ECO:0000256" key="9">
    <source>
        <dbReference type="ARBA" id="ARBA00022764"/>
    </source>
</evidence>
<evidence type="ECO:0000256" key="4">
    <source>
        <dbReference type="ARBA" id="ARBA00013035"/>
    </source>
</evidence>
<evidence type="ECO:0000256" key="2">
    <source>
        <dbReference type="ARBA" id="ARBA00004418"/>
    </source>
</evidence>
<evidence type="ECO:0000256" key="13">
    <source>
        <dbReference type="ARBA" id="ARBA00032850"/>
    </source>
</evidence>
<dbReference type="EC" id="3.4.21.107" evidence="4"/>
<evidence type="ECO:0000256" key="11">
    <source>
        <dbReference type="ARBA" id="ARBA00022825"/>
    </source>
</evidence>
<feature type="signal peptide" evidence="16">
    <location>
        <begin position="1"/>
        <end position="21"/>
    </location>
</feature>
<accession>A0AAW4LCD3</accession>
<evidence type="ECO:0000256" key="6">
    <source>
        <dbReference type="ARBA" id="ARBA00022670"/>
    </source>
</evidence>
<evidence type="ECO:0000256" key="8">
    <source>
        <dbReference type="ARBA" id="ARBA00022737"/>
    </source>
</evidence>
<protein>
    <recommendedName>
        <fullName evidence="5">Probable periplasmic serine endoprotease DegP-like</fullName>
        <ecNumber evidence="4">3.4.21.107</ecNumber>
    </recommendedName>
    <alternativeName>
        <fullName evidence="13">Protease Do</fullName>
    </alternativeName>
</protein>
<dbReference type="SUPFAM" id="SSF50494">
    <property type="entry name" value="Trypsin-like serine proteases"/>
    <property type="match status" value="1"/>
</dbReference>
<name>A0AAW4LCD3_9BACT</name>
<dbReference type="SUPFAM" id="SSF50156">
    <property type="entry name" value="PDZ domain-like"/>
    <property type="match status" value="2"/>
</dbReference>
<dbReference type="EMBL" id="JAHCVJ010000004">
    <property type="protein sequence ID" value="MBT0664841.1"/>
    <property type="molecule type" value="Genomic_DNA"/>
</dbReference>
<feature type="binding site" evidence="15">
    <location>
        <begin position="225"/>
        <end position="229"/>
    </location>
    <ligand>
        <name>substrate</name>
    </ligand>
</feature>
<feature type="domain" description="PDZ" evidence="17">
    <location>
        <begin position="245"/>
        <end position="341"/>
    </location>
</feature>
<evidence type="ECO:0000256" key="15">
    <source>
        <dbReference type="PIRSR" id="PIRSR611782-2"/>
    </source>
</evidence>
<keyword evidence="6" id="KW-0645">Protease</keyword>
<keyword evidence="19" id="KW-1185">Reference proteome</keyword>
<dbReference type="InterPro" id="IPR001940">
    <property type="entry name" value="Peptidase_S1C"/>
</dbReference>
<dbReference type="SMART" id="SM00228">
    <property type="entry name" value="PDZ"/>
    <property type="match status" value="2"/>
</dbReference>
<evidence type="ECO:0000256" key="10">
    <source>
        <dbReference type="ARBA" id="ARBA00022801"/>
    </source>
</evidence>
<evidence type="ECO:0000256" key="16">
    <source>
        <dbReference type="SAM" id="SignalP"/>
    </source>
</evidence>
<dbReference type="PANTHER" id="PTHR22939:SF130">
    <property type="entry name" value="PERIPLASMIC SERINE ENDOPROTEASE DEGP-LIKE-RELATED"/>
    <property type="match status" value="1"/>
</dbReference>
<feature type="active site" description="Charge relay system" evidence="14">
    <location>
        <position position="209"/>
    </location>
</feature>
<evidence type="ECO:0000256" key="14">
    <source>
        <dbReference type="PIRSR" id="PIRSR611782-1"/>
    </source>
</evidence>
<dbReference type="PROSITE" id="PS50106">
    <property type="entry name" value="PDZ"/>
    <property type="match status" value="2"/>
</dbReference>
<dbReference type="Pfam" id="PF13365">
    <property type="entry name" value="Trypsin_2"/>
    <property type="match status" value="1"/>
</dbReference>
<feature type="active site" description="Charge relay system" evidence="14">
    <location>
        <position position="105"/>
    </location>
</feature>
<gene>
    <name evidence="18" type="ORF">KI809_11065</name>
</gene>
<dbReference type="InterPro" id="IPR011782">
    <property type="entry name" value="Pept_S1C_Do"/>
</dbReference>
<dbReference type="InterPro" id="IPR001478">
    <property type="entry name" value="PDZ"/>
</dbReference>
<dbReference type="Gene3D" id="2.30.42.10">
    <property type="match status" value="2"/>
</dbReference>
<keyword evidence="7 16" id="KW-0732">Signal</keyword>
<dbReference type="Pfam" id="PF17820">
    <property type="entry name" value="PDZ_6"/>
    <property type="match status" value="1"/>
</dbReference>
<dbReference type="Proteomes" id="UP000811899">
    <property type="component" value="Unassembled WGS sequence"/>
</dbReference>
<feature type="binding site" evidence="15">
    <location>
        <begin position="207"/>
        <end position="209"/>
    </location>
    <ligand>
        <name>substrate</name>
    </ligand>
</feature>
<feature type="binding site" evidence="15">
    <location>
        <position position="105"/>
    </location>
    <ligand>
        <name>substrate</name>
    </ligand>
</feature>
<comment type="catalytic activity">
    <reaction evidence="1">
        <text>Acts on substrates that are at least partially unfolded. The cleavage site P1 residue is normally between a pair of hydrophobic residues, such as Val-|-Val.</text>
        <dbReference type="EC" id="3.4.21.107"/>
    </reaction>
</comment>
<reference evidence="18 19" key="1">
    <citation type="submission" date="2021-05" db="EMBL/GenBank/DDBJ databases">
        <title>The draft genome of Geobacter pelophilus DSM 12255.</title>
        <authorList>
            <person name="Xu Z."/>
            <person name="Masuda Y."/>
            <person name="Itoh H."/>
            <person name="Senoo K."/>
        </authorList>
    </citation>
    <scope>NUCLEOTIDE SEQUENCE [LARGE SCALE GENOMIC DNA]</scope>
    <source>
        <strain evidence="18 19">DSM 12255</strain>
    </source>
</reference>
<dbReference type="AlphaFoldDB" id="A0AAW4LCD3"/>
<comment type="subcellular location">
    <subcellularLocation>
        <location evidence="2">Periplasm</location>
    </subcellularLocation>
</comment>
<evidence type="ECO:0000256" key="1">
    <source>
        <dbReference type="ARBA" id="ARBA00001772"/>
    </source>
</evidence>
<dbReference type="GO" id="GO:0042597">
    <property type="term" value="C:periplasmic space"/>
    <property type="evidence" value="ECO:0007669"/>
    <property type="project" value="UniProtKB-SubCell"/>
</dbReference>
<evidence type="ECO:0000313" key="18">
    <source>
        <dbReference type="EMBL" id="MBT0664841.1"/>
    </source>
</evidence>
<keyword evidence="10" id="KW-0378">Hydrolase</keyword>
<dbReference type="GO" id="GO:0006508">
    <property type="term" value="P:proteolysis"/>
    <property type="evidence" value="ECO:0007669"/>
    <property type="project" value="UniProtKB-KW"/>
</dbReference>
<evidence type="ECO:0000256" key="12">
    <source>
        <dbReference type="ARBA" id="ARBA00023016"/>
    </source>
</evidence>
<dbReference type="NCBIfam" id="TIGR02037">
    <property type="entry name" value="degP_htrA_DO"/>
    <property type="match status" value="1"/>
</dbReference>
<evidence type="ECO:0000256" key="5">
    <source>
        <dbReference type="ARBA" id="ARBA00013958"/>
    </source>
</evidence>
<feature type="domain" description="PDZ" evidence="17">
    <location>
        <begin position="347"/>
        <end position="451"/>
    </location>
</feature>
<dbReference type="Pfam" id="PF13180">
    <property type="entry name" value="PDZ_2"/>
    <property type="match status" value="1"/>
</dbReference>
<dbReference type="InterPro" id="IPR036034">
    <property type="entry name" value="PDZ_sf"/>
</dbReference>
<dbReference type="CDD" id="cd10839">
    <property type="entry name" value="cpPDZ1_DegP-like"/>
    <property type="match status" value="1"/>
</dbReference>
<evidence type="ECO:0000313" key="19">
    <source>
        <dbReference type="Proteomes" id="UP000811899"/>
    </source>
</evidence>
<evidence type="ECO:0000256" key="3">
    <source>
        <dbReference type="ARBA" id="ARBA00010541"/>
    </source>
</evidence>
<keyword evidence="12" id="KW-0346">Stress response</keyword>
<dbReference type="InterPro" id="IPR009003">
    <property type="entry name" value="Peptidase_S1_PA"/>
</dbReference>
<comment type="caution">
    <text evidence="18">The sequence shown here is derived from an EMBL/GenBank/DDBJ whole genome shotgun (WGS) entry which is preliminary data.</text>
</comment>
<feature type="active site" description="Charge relay system" evidence="14">
    <location>
        <position position="135"/>
    </location>
</feature>
<dbReference type="GO" id="GO:0004252">
    <property type="term" value="F:serine-type endopeptidase activity"/>
    <property type="evidence" value="ECO:0007669"/>
    <property type="project" value="InterPro"/>
</dbReference>